<keyword evidence="1" id="KW-1133">Transmembrane helix</keyword>
<dbReference type="EMBL" id="CP016617">
    <property type="protein sequence ID" value="ANY82918.1"/>
    <property type="molecule type" value="Genomic_DNA"/>
</dbReference>
<feature type="transmembrane region" description="Helical" evidence="1">
    <location>
        <begin position="227"/>
        <end position="248"/>
    </location>
</feature>
<name>A0A1B2ESH0_9HYPH</name>
<feature type="transmembrane region" description="Helical" evidence="1">
    <location>
        <begin position="25"/>
        <end position="42"/>
    </location>
</feature>
<dbReference type="PANTHER" id="PTHR22911:SF103">
    <property type="entry name" value="BLR2811 PROTEIN"/>
    <property type="match status" value="1"/>
</dbReference>
<accession>A0A1B2ESH0</accession>
<dbReference type="GO" id="GO:0016020">
    <property type="term" value="C:membrane"/>
    <property type="evidence" value="ECO:0007669"/>
    <property type="project" value="InterPro"/>
</dbReference>
<dbReference type="InterPro" id="IPR000620">
    <property type="entry name" value="EamA_dom"/>
</dbReference>
<proteinExistence type="predicted"/>
<feature type="transmembrane region" description="Helical" evidence="1">
    <location>
        <begin position="255"/>
        <end position="275"/>
    </location>
</feature>
<dbReference type="AlphaFoldDB" id="A0A1B2ESH0"/>
<feature type="transmembrane region" description="Helical" evidence="1">
    <location>
        <begin position="93"/>
        <end position="113"/>
    </location>
</feature>
<feature type="domain" description="EamA" evidence="2">
    <location>
        <begin position="171"/>
        <end position="293"/>
    </location>
</feature>
<dbReference type="InterPro" id="IPR037185">
    <property type="entry name" value="EmrE-like"/>
</dbReference>
<keyword evidence="3" id="KW-0614">Plasmid</keyword>
<evidence type="ECO:0000259" key="2">
    <source>
        <dbReference type="Pfam" id="PF00892"/>
    </source>
</evidence>
<geneLocation type="plasmid" evidence="3">
    <name>unnamed1</name>
</geneLocation>
<protein>
    <recommendedName>
        <fullName evidence="2">EamA domain-containing protein</fullName>
    </recommendedName>
</protein>
<feature type="transmembrane region" description="Helical" evidence="1">
    <location>
        <begin position="200"/>
        <end position="221"/>
    </location>
</feature>
<gene>
    <name evidence="3" type="ORF">BB934_32375</name>
</gene>
<keyword evidence="1" id="KW-0472">Membrane</keyword>
<organism evidence="3">
    <name type="scientific">Microvirga ossetica</name>
    <dbReference type="NCBI Taxonomy" id="1882682"/>
    <lineage>
        <taxon>Bacteria</taxon>
        <taxon>Pseudomonadati</taxon>
        <taxon>Pseudomonadota</taxon>
        <taxon>Alphaproteobacteria</taxon>
        <taxon>Hyphomicrobiales</taxon>
        <taxon>Methylobacteriaceae</taxon>
        <taxon>Microvirga</taxon>
    </lineage>
</organism>
<keyword evidence="1" id="KW-0812">Transmembrane</keyword>
<dbReference type="PANTHER" id="PTHR22911">
    <property type="entry name" value="ACYL-MALONYL CONDENSING ENZYME-RELATED"/>
    <property type="match status" value="1"/>
</dbReference>
<evidence type="ECO:0000256" key="1">
    <source>
        <dbReference type="SAM" id="Phobius"/>
    </source>
</evidence>
<feature type="transmembrane region" description="Helical" evidence="1">
    <location>
        <begin position="119"/>
        <end position="138"/>
    </location>
</feature>
<feature type="transmembrane region" description="Helical" evidence="1">
    <location>
        <begin position="145"/>
        <end position="163"/>
    </location>
</feature>
<feature type="domain" description="EamA" evidence="2">
    <location>
        <begin position="29"/>
        <end position="160"/>
    </location>
</feature>
<dbReference type="Pfam" id="PF00892">
    <property type="entry name" value="EamA"/>
    <property type="match status" value="2"/>
</dbReference>
<reference evidence="3" key="1">
    <citation type="submission" date="2016-07" db="EMBL/GenBank/DDBJ databases">
        <title>Microvirga ossetica sp. nov. a new species of rhizobia isolated from root nodules of the legume species Vicia alpestris Steven originated from North Ossetia region in the Caucasus.</title>
        <authorList>
            <person name="Safronova V.I."/>
            <person name="Kuznetsova I.G."/>
            <person name="Sazanova A.L."/>
            <person name="Belimov A."/>
            <person name="Andronov E."/>
            <person name="Osledkin Y.S."/>
            <person name="Onishchuk O.P."/>
            <person name="Kurchak O.N."/>
            <person name="Shaposhnikov A.I."/>
            <person name="Willems A."/>
            <person name="Tikhonovich I.A."/>
        </authorList>
    </citation>
    <scope>NUCLEOTIDE SEQUENCE [LARGE SCALE GENOMIC DNA]</scope>
    <source>
        <strain evidence="3">V5/3M</strain>
        <plasmid evidence="3">unnamed1</plasmid>
    </source>
</reference>
<sequence>MDSPPLAEKISVIPTTRGGAPAKDATLGAIGLAVLATVFFSMGDVVAKVLTGTLPAIEVAWLRYIVFCLVVVPTAFGARGLQAMRTRDLRLQIIRALAGAGSTVLFFLGLRYLPVAEATAILFISPIFITALSIPLLGETVGIRRWAAAVAGFLGVMLVVQPGGSAFQVAALLPICAALGGAVTAITTRQLSSEGPETTLAWTAVVRLVTLTVFVPFNWHMPTTGEIGLAVLMGAFSTVGHWLTILAYRKAAASTIAPFTYIQLMFAGLLGFAVFGTIPGAMTLVGGLIIAASGLYTAHREHVRAREAKLTSAGNCQP</sequence>
<feature type="transmembrane region" description="Helical" evidence="1">
    <location>
        <begin position="62"/>
        <end position="81"/>
    </location>
</feature>
<feature type="transmembrane region" description="Helical" evidence="1">
    <location>
        <begin position="169"/>
        <end position="188"/>
    </location>
</feature>
<dbReference type="SUPFAM" id="SSF103481">
    <property type="entry name" value="Multidrug resistance efflux transporter EmrE"/>
    <property type="match status" value="2"/>
</dbReference>
<evidence type="ECO:0000313" key="3">
    <source>
        <dbReference type="EMBL" id="ANY82918.1"/>
    </source>
</evidence>
<dbReference type="KEGG" id="moc:BB934_32375"/>